<dbReference type="GO" id="GO:0000976">
    <property type="term" value="F:transcription cis-regulatory region binding"/>
    <property type="evidence" value="ECO:0007669"/>
    <property type="project" value="TreeGrafter"/>
</dbReference>
<reference evidence="7 8" key="1">
    <citation type="submission" date="2017-09" db="EMBL/GenBank/DDBJ databases">
        <title>Sphingomonas ginsenosidimutans KACC 14949, whole genome shotgun sequence.</title>
        <authorList>
            <person name="Feng G."/>
            <person name="Zhu H."/>
        </authorList>
    </citation>
    <scope>NUCLEOTIDE SEQUENCE [LARGE SCALE GENOMIC DNA]</scope>
    <source>
        <strain evidence="7 8">KACC 14949</strain>
    </source>
</reference>
<dbReference type="GO" id="GO:0003700">
    <property type="term" value="F:DNA-binding transcription factor activity"/>
    <property type="evidence" value="ECO:0007669"/>
    <property type="project" value="TreeGrafter"/>
</dbReference>
<dbReference type="InterPro" id="IPR001647">
    <property type="entry name" value="HTH_TetR"/>
</dbReference>
<dbReference type="RefSeq" id="WP_066491971.1">
    <property type="nucleotide sequence ID" value="NZ_NWVD01000001.1"/>
</dbReference>
<name>A0A2A4I1E3_9SPHN</name>
<dbReference type="InterPro" id="IPR036271">
    <property type="entry name" value="Tet_transcr_reg_TetR-rel_C_sf"/>
</dbReference>
<dbReference type="InterPro" id="IPR039538">
    <property type="entry name" value="BetI_C"/>
</dbReference>
<accession>A0A2A4I1E3</accession>
<evidence type="ECO:0000259" key="6">
    <source>
        <dbReference type="PROSITE" id="PS50977"/>
    </source>
</evidence>
<keyword evidence="4" id="KW-0804">Transcription</keyword>
<keyword evidence="1" id="KW-0678">Repressor</keyword>
<dbReference type="Proteomes" id="UP000218784">
    <property type="component" value="Unassembled WGS sequence"/>
</dbReference>
<evidence type="ECO:0000313" key="7">
    <source>
        <dbReference type="EMBL" id="PCG09999.1"/>
    </source>
</evidence>
<gene>
    <name evidence="7" type="ORF">COA17_00565</name>
</gene>
<proteinExistence type="predicted"/>
<sequence>MNSTTTTARPGIYARGTETVDTILRAALDLLIDEGATAFTIRRIAARCDMKVGNVSYHFPRKEMLVQVMLDELIDSYSRLLDQTVRIPAVPAEEQLRLLIVLCLDDIRGKRTTRLFSELWALANHSDFVADRVRIFYQRVHDYIGEYVALLNPALSPDEVHTVALFISASMEGTTPFAGYEKPWAHKMPALTALAAKSLVELAKTVTSRDIAGLPARLD</sequence>
<dbReference type="Gene3D" id="1.10.357.10">
    <property type="entry name" value="Tetracycline Repressor, domain 2"/>
    <property type="match status" value="1"/>
</dbReference>
<dbReference type="PROSITE" id="PS50977">
    <property type="entry name" value="HTH_TETR_2"/>
    <property type="match status" value="1"/>
</dbReference>
<dbReference type="SUPFAM" id="SSF48498">
    <property type="entry name" value="Tetracyclin repressor-like, C-terminal domain"/>
    <property type="match status" value="1"/>
</dbReference>
<evidence type="ECO:0000256" key="5">
    <source>
        <dbReference type="PROSITE-ProRule" id="PRU00335"/>
    </source>
</evidence>
<dbReference type="AlphaFoldDB" id="A0A2A4I1E3"/>
<dbReference type="PANTHER" id="PTHR30055">
    <property type="entry name" value="HTH-TYPE TRANSCRIPTIONAL REGULATOR RUTR"/>
    <property type="match status" value="1"/>
</dbReference>
<comment type="caution">
    <text evidence="7">The sequence shown here is derived from an EMBL/GenBank/DDBJ whole genome shotgun (WGS) entry which is preliminary data.</text>
</comment>
<dbReference type="InterPro" id="IPR009057">
    <property type="entry name" value="Homeodomain-like_sf"/>
</dbReference>
<feature type="domain" description="HTH tetR-type" evidence="6">
    <location>
        <begin position="17"/>
        <end position="77"/>
    </location>
</feature>
<evidence type="ECO:0000313" key="8">
    <source>
        <dbReference type="Proteomes" id="UP000218784"/>
    </source>
</evidence>
<evidence type="ECO:0000256" key="3">
    <source>
        <dbReference type="ARBA" id="ARBA00023125"/>
    </source>
</evidence>
<dbReference type="PANTHER" id="PTHR30055:SF223">
    <property type="entry name" value="HTH-TYPE TRANSCRIPTIONAL REGULATOR UIDR"/>
    <property type="match status" value="1"/>
</dbReference>
<protein>
    <submittedName>
        <fullName evidence="7">TetR family transcriptional regulator</fullName>
    </submittedName>
</protein>
<keyword evidence="2" id="KW-0805">Transcription regulation</keyword>
<evidence type="ECO:0000256" key="4">
    <source>
        <dbReference type="ARBA" id="ARBA00023163"/>
    </source>
</evidence>
<feature type="DNA-binding region" description="H-T-H motif" evidence="5">
    <location>
        <begin position="40"/>
        <end position="59"/>
    </location>
</feature>
<dbReference type="InterPro" id="IPR050109">
    <property type="entry name" value="HTH-type_TetR-like_transc_reg"/>
</dbReference>
<evidence type="ECO:0000256" key="2">
    <source>
        <dbReference type="ARBA" id="ARBA00023015"/>
    </source>
</evidence>
<dbReference type="Pfam" id="PF13977">
    <property type="entry name" value="TetR_C_6"/>
    <property type="match status" value="1"/>
</dbReference>
<keyword evidence="8" id="KW-1185">Reference proteome</keyword>
<organism evidence="7 8">
    <name type="scientific">Sphingomonas ginsenosidimutans</name>
    <dbReference type="NCBI Taxonomy" id="862134"/>
    <lineage>
        <taxon>Bacteria</taxon>
        <taxon>Pseudomonadati</taxon>
        <taxon>Pseudomonadota</taxon>
        <taxon>Alphaproteobacteria</taxon>
        <taxon>Sphingomonadales</taxon>
        <taxon>Sphingomonadaceae</taxon>
        <taxon>Sphingomonas</taxon>
    </lineage>
</organism>
<dbReference type="SUPFAM" id="SSF46689">
    <property type="entry name" value="Homeodomain-like"/>
    <property type="match status" value="1"/>
</dbReference>
<dbReference type="EMBL" id="NWVD01000001">
    <property type="protein sequence ID" value="PCG09999.1"/>
    <property type="molecule type" value="Genomic_DNA"/>
</dbReference>
<dbReference type="Pfam" id="PF00440">
    <property type="entry name" value="TetR_N"/>
    <property type="match status" value="1"/>
</dbReference>
<keyword evidence="3 5" id="KW-0238">DNA-binding</keyword>
<evidence type="ECO:0000256" key="1">
    <source>
        <dbReference type="ARBA" id="ARBA00022491"/>
    </source>
</evidence>